<organism evidence="2 3">
    <name type="scientific">Synaphobranchus kaupii</name>
    <name type="common">Kaup's arrowtooth eel</name>
    <dbReference type="NCBI Taxonomy" id="118154"/>
    <lineage>
        <taxon>Eukaryota</taxon>
        <taxon>Metazoa</taxon>
        <taxon>Chordata</taxon>
        <taxon>Craniata</taxon>
        <taxon>Vertebrata</taxon>
        <taxon>Euteleostomi</taxon>
        <taxon>Actinopterygii</taxon>
        <taxon>Neopterygii</taxon>
        <taxon>Teleostei</taxon>
        <taxon>Anguilliformes</taxon>
        <taxon>Synaphobranchidae</taxon>
        <taxon>Synaphobranchus</taxon>
    </lineage>
</organism>
<dbReference type="OrthoDB" id="8961616at2759"/>
<gene>
    <name evidence="2" type="ORF">SKAU_G00155800</name>
</gene>
<keyword evidence="3" id="KW-1185">Reference proteome</keyword>
<name>A0A9Q1IZ95_SYNKA</name>
<evidence type="ECO:0000313" key="2">
    <source>
        <dbReference type="EMBL" id="KAJ8359055.1"/>
    </source>
</evidence>
<accession>A0A9Q1IZ95</accession>
<dbReference type="Proteomes" id="UP001152622">
    <property type="component" value="Chromosome 5"/>
</dbReference>
<proteinExistence type="predicted"/>
<comment type="caution">
    <text evidence="2">The sequence shown here is derived from an EMBL/GenBank/DDBJ whole genome shotgun (WGS) entry which is preliminary data.</text>
</comment>
<reference evidence="2" key="1">
    <citation type="journal article" date="2023" name="Science">
        <title>Genome structures resolve the early diversification of teleost fishes.</title>
        <authorList>
            <person name="Parey E."/>
            <person name="Louis A."/>
            <person name="Montfort J."/>
            <person name="Bouchez O."/>
            <person name="Roques C."/>
            <person name="Iampietro C."/>
            <person name="Lluch J."/>
            <person name="Castinel A."/>
            <person name="Donnadieu C."/>
            <person name="Desvignes T."/>
            <person name="Floi Bucao C."/>
            <person name="Jouanno E."/>
            <person name="Wen M."/>
            <person name="Mejri S."/>
            <person name="Dirks R."/>
            <person name="Jansen H."/>
            <person name="Henkel C."/>
            <person name="Chen W.J."/>
            <person name="Zahm M."/>
            <person name="Cabau C."/>
            <person name="Klopp C."/>
            <person name="Thompson A.W."/>
            <person name="Robinson-Rechavi M."/>
            <person name="Braasch I."/>
            <person name="Lecointre G."/>
            <person name="Bobe J."/>
            <person name="Postlethwait J.H."/>
            <person name="Berthelot C."/>
            <person name="Roest Crollius H."/>
            <person name="Guiguen Y."/>
        </authorList>
    </citation>
    <scope>NUCLEOTIDE SEQUENCE</scope>
    <source>
        <strain evidence="2">WJC10195</strain>
    </source>
</reference>
<feature type="compositionally biased region" description="Basic and acidic residues" evidence="1">
    <location>
        <begin position="39"/>
        <end position="48"/>
    </location>
</feature>
<protein>
    <submittedName>
        <fullName evidence="2">Uncharacterized protein</fullName>
    </submittedName>
</protein>
<dbReference type="AlphaFoldDB" id="A0A9Q1IZ95"/>
<evidence type="ECO:0000256" key="1">
    <source>
        <dbReference type="SAM" id="MobiDB-lite"/>
    </source>
</evidence>
<dbReference type="EMBL" id="JAINUF010000005">
    <property type="protein sequence ID" value="KAJ8359055.1"/>
    <property type="molecule type" value="Genomic_DNA"/>
</dbReference>
<sequence>MEQVVCAFESSLEEVGEMEMEKSGDPDIHEEECQAVEADVEKQKEKPESPGCSAGVNDVSEEECYTERRAPGLEPLLEAMLTMKASRRRKRMVQPNIMAATSRVVSKPKKLLVDSGDEYGVEWKRWKGWEERCVREQLDREYRRVDEGEVRNLNRVLELQASLEEMERERCMGAALRSKAEYVVEGERSTKFFFGLEGSRQKARCIEEVMREDGIKVRGEEDIVREVYDYYAGLFRSGGVGVQAMSSLLTSVNKKLSEEDVKICDV</sequence>
<evidence type="ECO:0000313" key="3">
    <source>
        <dbReference type="Proteomes" id="UP001152622"/>
    </source>
</evidence>
<feature type="region of interest" description="Disordered" evidence="1">
    <location>
        <begin position="36"/>
        <end position="57"/>
    </location>
</feature>